<feature type="domain" description="Phospholipase D N-terminal" evidence="2">
    <location>
        <begin position="56"/>
        <end position="146"/>
    </location>
</feature>
<dbReference type="InterPro" id="IPR029052">
    <property type="entry name" value="Metallo-depent_PP-like"/>
</dbReference>
<evidence type="ECO:0000259" key="1">
    <source>
        <dbReference type="Pfam" id="PF09423"/>
    </source>
</evidence>
<accession>A0ABT5ANS1</accession>
<comment type="caution">
    <text evidence="3">The sequence shown here is derived from an EMBL/GenBank/DDBJ whole genome shotgun (WGS) entry which is preliminary data.</text>
</comment>
<dbReference type="InterPro" id="IPR018946">
    <property type="entry name" value="PhoD-like_MPP"/>
</dbReference>
<evidence type="ECO:0000313" key="3">
    <source>
        <dbReference type="EMBL" id="MDB9538962.1"/>
    </source>
</evidence>
<dbReference type="Proteomes" id="UP001212499">
    <property type="component" value="Unassembled WGS sequence"/>
</dbReference>
<dbReference type="EMBL" id="JAQMUH010000061">
    <property type="protein sequence ID" value="MDB9538962.1"/>
    <property type="molecule type" value="Genomic_DNA"/>
</dbReference>
<organism evidence="3 4">
    <name type="scientific">Anabaenopsis arnoldii</name>
    <dbReference type="NCBI Taxonomy" id="2152938"/>
    <lineage>
        <taxon>Bacteria</taxon>
        <taxon>Bacillati</taxon>
        <taxon>Cyanobacteriota</taxon>
        <taxon>Cyanophyceae</taxon>
        <taxon>Nostocales</taxon>
        <taxon>Nodulariaceae</taxon>
        <taxon>Anabaenopsis</taxon>
    </lineage>
</organism>
<dbReference type="Gene3D" id="2.60.40.380">
    <property type="entry name" value="Purple acid phosphatase-like, N-terminal"/>
    <property type="match status" value="1"/>
</dbReference>
<dbReference type="SUPFAM" id="SSF56300">
    <property type="entry name" value="Metallo-dependent phosphatases"/>
    <property type="match status" value="1"/>
</dbReference>
<dbReference type="InterPro" id="IPR032093">
    <property type="entry name" value="PhoD_N"/>
</dbReference>
<reference evidence="3 4" key="1">
    <citation type="submission" date="2023-01" db="EMBL/GenBank/DDBJ databases">
        <title>Genomes from the Australian National Cyanobacteria Reference Collection.</title>
        <authorList>
            <person name="Willis A."/>
            <person name="Lee E.M.F."/>
        </authorList>
    </citation>
    <scope>NUCLEOTIDE SEQUENCE [LARGE SCALE GENOMIC DNA]</scope>
    <source>
        <strain evidence="3 4">CS-1033</strain>
    </source>
</reference>
<dbReference type="Pfam" id="PF16655">
    <property type="entry name" value="PhoD_N"/>
    <property type="match status" value="1"/>
</dbReference>
<keyword evidence="4" id="KW-1185">Reference proteome</keyword>
<evidence type="ECO:0000313" key="4">
    <source>
        <dbReference type="Proteomes" id="UP001212499"/>
    </source>
</evidence>
<sequence length="534" mass="60603">MKSHNPLRLNRRQFLLSSAVTAGSIITTNIVSNSQVFGQAPGIITSESMRPTIPYGVATGDISGNSIVIWSRSDRPARMVIEYSTSESFNRLGRVFGERTSQEQDFTARYVLKNLPPDQQIFYRVIFQDLDNPRIQSEPVSGTFRTPSRTGRDIFFVWGGDTAGQGWGINPDLGGMTIYEQMRQLNPDFFIHCGDTIYADNPLVAERTLDDGSIWRNIVTEEKSKVAETLQEFRGNFQYNLLDENVKRFNAQVPMLAQWDDHEAVNNWYPGEFLTDDRYTVKDVDLLVQRARQAFFEYMPMKYKSRYGADRSEIYRSFQYGPLLDIFTIDERTYRGPNTGNVQPAKSPETDMLGQSQLQWLKVQLLKSKATWKVISSDMPLGLIVRDGPTAFEAWANADNGKASGRELELVELLRFIKRRNIKNVVWITADVHYAAAHYYDPNRAVFQDFKPFWEFVAGPLNSGTFGPGQLDNTFGPQLIFQSNPPGMRPNRPPTEGLQFFGGVKIDANTKVMTVSLRNLAGEIIYSQDLPPEA</sequence>
<feature type="domain" description="PhoD-like phosphatase metallophosphatase" evidence="1">
    <location>
        <begin position="158"/>
        <end position="516"/>
    </location>
</feature>
<gene>
    <name evidence="3" type="ORF">PN457_04675</name>
</gene>
<dbReference type="Gene3D" id="3.60.21.70">
    <property type="entry name" value="PhoD-like phosphatase"/>
    <property type="match status" value="1"/>
</dbReference>
<dbReference type="CDD" id="cd07389">
    <property type="entry name" value="MPP_PhoD"/>
    <property type="match status" value="1"/>
</dbReference>
<name>A0ABT5ANS1_9CYAN</name>
<evidence type="ECO:0000259" key="2">
    <source>
        <dbReference type="Pfam" id="PF16655"/>
    </source>
</evidence>
<dbReference type="PANTHER" id="PTHR43606">
    <property type="entry name" value="PHOSPHATASE, PUTATIVE (AFU_ORTHOLOGUE AFUA_6G08710)-RELATED"/>
    <property type="match status" value="1"/>
</dbReference>
<proteinExistence type="predicted"/>
<dbReference type="InterPro" id="IPR052900">
    <property type="entry name" value="Phospholipid_Metab_Enz"/>
</dbReference>
<dbReference type="Pfam" id="PF09423">
    <property type="entry name" value="PhoD"/>
    <property type="match status" value="1"/>
</dbReference>
<dbReference type="PANTHER" id="PTHR43606:SF1">
    <property type="entry name" value="PHOD-LIKE PHOSPHATASE METALLOPHOSPHATASE DOMAIN-CONTAINING PROTEIN"/>
    <property type="match status" value="1"/>
</dbReference>
<protein>
    <submittedName>
        <fullName evidence="3">Alkaline phosphatase D family protein</fullName>
    </submittedName>
</protein>
<dbReference type="InterPro" id="IPR038607">
    <property type="entry name" value="PhoD-like_sf"/>
</dbReference>